<dbReference type="EMBL" id="BMCP01000001">
    <property type="protein sequence ID" value="GGE36263.1"/>
    <property type="molecule type" value="Genomic_DNA"/>
</dbReference>
<comment type="caution">
    <text evidence="1">The sequence shown here is derived from an EMBL/GenBank/DDBJ whole genome shotgun (WGS) entry which is preliminary data.</text>
</comment>
<organism evidence="1 2">
    <name type="scientific">Agaricicola taiwanensis</name>
    <dbReference type="NCBI Taxonomy" id="591372"/>
    <lineage>
        <taxon>Bacteria</taxon>
        <taxon>Pseudomonadati</taxon>
        <taxon>Pseudomonadota</taxon>
        <taxon>Alphaproteobacteria</taxon>
        <taxon>Rhodobacterales</taxon>
        <taxon>Paracoccaceae</taxon>
        <taxon>Agaricicola</taxon>
    </lineage>
</organism>
<keyword evidence="2" id="KW-1185">Reference proteome</keyword>
<evidence type="ECO:0000313" key="2">
    <source>
        <dbReference type="Proteomes" id="UP000602745"/>
    </source>
</evidence>
<sequence>MPRYRSHKEVWALKIASVDGTTLTFEKSGYAPLDVGAEFIERHKPEAGGYYVVYKDGYKSFSPAEPFEEGYTFITKSMGG</sequence>
<gene>
    <name evidence="1" type="ORF">GCM10007276_12190</name>
</gene>
<reference evidence="1" key="1">
    <citation type="journal article" date="2014" name="Int. J. Syst. Evol. Microbiol.">
        <title>Complete genome sequence of Corynebacterium casei LMG S-19264T (=DSM 44701T), isolated from a smear-ripened cheese.</title>
        <authorList>
            <consortium name="US DOE Joint Genome Institute (JGI-PGF)"/>
            <person name="Walter F."/>
            <person name="Albersmeier A."/>
            <person name="Kalinowski J."/>
            <person name="Ruckert C."/>
        </authorList>
    </citation>
    <scope>NUCLEOTIDE SEQUENCE</scope>
    <source>
        <strain evidence="1">CCM 7684</strain>
    </source>
</reference>
<protein>
    <submittedName>
        <fullName evidence="1">Uncharacterized protein</fullName>
    </submittedName>
</protein>
<accession>A0A8J2VUW4</accession>
<evidence type="ECO:0000313" key="1">
    <source>
        <dbReference type="EMBL" id="GGE36263.1"/>
    </source>
</evidence>
<dbReference type="Proteomes" id="UP000602745">
    <property type="component" value="Unassembled WGS sequence"/>
</dbReference>
<dbReference type="AlphaFoldDB" id="A0A8J2VUW4"/>
<name>A0A8J2VUW4_9RHOB</name>
<reference evidence="1" key="2">
    <citation type="submission" date="2020-09" db="EMBL/GenBank/DDBJ databases">
        <authorList>
            <person name="Sun Q."/>
            <person name="Sedlacek I."/>
        </authorList>
    </citation>
    <scope>NUCLEOTIDE SEQUENCE</scope>
    <source>
        <strain evidence="1">CCM 7684</strain>
    </source>
</reference>
<proteinExistence type="predicted"/>